<feature type="domain" description="Flavodoxin-like" evidence="1">
    <location>
        <begin position="6"/>
        <end position="160"/>
    </location>
</feature>
<protein>
    <submittedName>
        <fullName evidence="2">Flavodoxin domain-containing protein</fullName>
    </submittedName>
</protein>
<evidence type="ECO:0000259" key="1">
    <source>
        <dbReference type="PROSITE" id="PS50902"/>
    </source>
</evidence>
<dbReference type="PANTHER" id="PTHR38030">
    <property type="entry name" value="PROTOPORPHYRINOGEN IX DEHYDROGENASE [MENAQUINONE]"/>
    <property type="match status" value="1"/>
</dbReference>
<dbReference type="Proteomes" id="UP001501147">
    <property type="component" value="Unassembled WGS sequence"/>
</dbReference>
<dbReference type="InterPro" id="IPR052200">
    <property type="entry name" value="Protoporphyrinogen_IX_DH"/>
</dbReference>
<reference evidence="3" key="1">
    <citation type="journal article" date="2019" name="Int. J. Syst. Evol. Microbiol.">
        <title>The Global Catalogue of Microorganisms (GCM) 10K type strain sequencing project: providing services to taxonomists for standard genome sequencing and annotation.</title>
        <authorList>
            <consortium name="The Broad Institute Genomics Platform"/>
            <consortium name="The Broad Institute Genome Sequencing Center for Infectious Disease"/>
            <person name="Wu L."/>
            <person name="Ma J."/>
        </authorList>
    </citation>
    <scope>NUCLEOTIDE SEQUENCE [LARGE SCALE GENOMIC DNA]</scope>
    <source>
        <strain evidence="3">JCM 18324</strain>
    </source>
</reference>
<comment type="caution">
    <text evidence="2">The sequence shown here is derived from an EMBL/GenBank/DDBJ whole genome shotgun (WGS) entry which is preliminary data.</text>
</comment>
<dbReference type="SUPFAM" id="SSF52218">
    <property type="entry name" value="Flavoproteins"/>
    <property type="match status" value="1"/>
</dbReference>
<name>A0ABP8ZVK0_9ACTN</name>
<dbReference type="PROSITE" id="PS50902">
    <property type="entry name" value="FLAVODOXIN_LIKE"/>
    <property type="match status" value="1"/>
</dbReference>
<sequence>MNRKRVLVAYGSRHGATAGIADEIGRSLREDGLDAEVMPAESVTDVSRYDGVVLGGSLYAGHWSGKARRCARRHAEQLRERPVWLFSSGPVDTSAEEREIEPVPGVARQMKRLGGREHITFGGSLTEETPGRFARAMVRGGKGGDFRNPERIRSWAHHIGEELNHAAPGPAASA</sequence>
<dbReference type="InterPro" id="IPR029039">
    <property type="entry name" value="Flavoprotein-like_sf"/>
</dbReference>
<accession>A0ABP8ZVK0</accession>
<dbReference type="InterPro" id="IPR026816">
    <property type="entry name" value="Flavodoxin_dom"/>
</dbReference>
<proteinExistence type="predicted"/>
<dbReference type="PANTHER" id="PTHR38030:SF2">
    <property type="entry name" value="PROTOPORPHYRINOGEN IX DEHYDROGENASE [QUINONE]"/>
    <property type="match status" value="1"/>
</dbReference>
<dbReference type="Pfam" id="PF12724">
    <property type="entry name" value="Flavodoxin_5"/>
    <property type="match status" value="1"/>
</dbReference>
<gene>
    <name evidence="2" type="ORF">GCM10023329_12190</name>
</gene>
<dbReference type="Gene3D" id="3.40.50.360">
    <property type="match status" value="1"/>
</dbReference>
<dbReference type="InterPro" id="IPR008254">
    <property type="entry name" value="Flavodoxin/NO_synth"/>
</dbReference>
<evidence type="ECO:0000313" key="2">
    <source>
        <dbReference type="EMBL" id="GAA4767359.1"/>
    </source>
</evidence>
<evidence type="ECO:0000313" key="3">
    <source>
        <dbReference type="Proteomes" id="UP001501147"/>
    </source>
</evidence>
<keyword evidence="3" id="KW-1185">Reference proteome</keyword>
<dbReference type="EMBL" id="BAABJV010000002">
    <property type="protein sequence ID" value="GAA4767359.1"/>
    <property type="molecule type" value="Genomic_DNA"/>
</dbReference>
<organism evidence="2 3">
    <name type="scientific">Streptomyces sanyensis</name>
    <dbReference type="NCBI Taxonomy" id="568869"/>
    <lineage>
        <taxon>Bacteria</taxon>
        <taxon>Bacillati</taxon>
        <taxon>Actinomycetota</taxon>
        <taxon>Actinomycetes</taxon>
        <taxon>Kitasatosporales</taxon>
        <taxon>Streptomycetaceae</taxon>
        <taxon>Streptomyces</taxon>
    </lineage>
</organism>
<dbReference type="RefSeq" id="WP_345610293.1">
    <property type="nucleotide sequence ID" value="NZ_BAABJV010000002.1"/>
</dbReference>